<dbReference type="CDD" id="cd00030">
    <property type="entry name" value="C2"/>
    <property type="match status" value="1"/>
</dbReference>
<gene>
    <name evidence="4" type="ORF">GTHE00462_LOCUS3365</name>
</gene>
<dbReference type="PROSITE" id="PS50042">
    <property type="entry name" value="CNMP_BINDING_3"/>
    <property type="match status" value="2"/>
</dbReference>
<evidence type="ECO:0000259" key="2">
    <source>
        <dbReference type="PROSITE" id="PS50004"/>
    </source>
</evidence>
<protein>
    <recommendedName>
        <fullName evidence="5">C2 domain-containing protein</fullName>
    </recommendedName>
</protein>
<name>A0A7S4HBY9_GUITH</name>
<feature type="compositionally biased region" description="Polar residues" evidence="1">
    <location>
        <begin position="34"/>
        <end position="49"/>
    </location>
</feature>
<evidence type="ECO:0000313" key="4">
    <source>
        <dbReference type="EMBL" id="CAE2194054.1"/>
    </source>
</evidence>
<dbReference type="InterPro" id="IPR050503">
    <property type="entry name" value="cAMP-dep_PK_reg_su-like"/>
</dbReference>
<dbReference type="GO" id="GO:0030552">
    <property type="term" value="F:cAMP binding"/>
    <property type="evidence" value="ECO:0007669"/>
    <property type="project" value="TreeGrafter"/>
</dbReference>
<dbReference type="Gene3D" id="2.60.120.10">
    <property type="entry name" value="Jelly Rolls"/>
    <property type="match status" value="3"/>
</dbReference>
<dbReference type="GO" id="GO:0034236">
    <property type="term" value="F:protein kinase A catalytic subunit binding"/>
    <property type="evidence" value="ECO:0007669"/>
    <property type="project" value="TreeGrafter"/>
</dbReference>
<dbReference type="InterPro" id="IPR000595">
    <property type="entry name" value="cNMP-bd_dom"/>
</dbReference>
<dbReference type="CDD" id="cd00038">
    <property type="entry name" value="CAP_ED"/>
    <property type="match status" value="2"/>
</dbReference>
<dbReference type="PROSITE" id="PS50004">
    <property type="entry name" value="C2"/>
    <property type="match status" value="1"/>
</dbReference>
<dbReference type="Gene3D" id="2.60.40.150">
    <property type="entry name" value="C2 domain"/>
    <property type="match status" value="1"/>
</dbReference>
<dbReference type="GO" id="GO:0004862">
    <property type="term" value="F:cAMP-dependent protein kinase inhibitor activity"/>
    <property type="evidence" value="ECO:0007669"/>
    <property type="project" value="TreeGrafter"/>
</dbReference>
<evidence type="ECO:0000256" key="1">
    <source>
        <dbReference type="SAM" id="MobiDB-lite"/>
    </source>
</evidence>
<feature type="compositionally biased region" description="Polar residues" evidence="1">
    <location>
        <begin position="1"/>
        <end position="16"/>
    </location>
</feature>
<feature type="domain" description="Cyclic nucleotide-binding" evidence="3">
    <location>
        <begin position="698"/>
        <end position="817"/>
    </location>
</feature>
<accession>A0A7S4HBY9</accession>
<dbReference type="GO" id="GO:0005829">
    <property type="term" value="C:cytosol"/>
    <property type="evidence" value="ECO:0007669"/>
    <property type="project" value="TreeGrafter"/>
</dbReference>
<dbReference type="InterPro" id="IPR000008">
    <property type="entry name" value="C2_dom"/>
</dbReference>
<sequence length="1609" mass="184504">MRKSKSNAVGSSTRSRTPVAPQPSASSERLYHFRSSSAPPGSFLQQLSGSRDYIGTPSEFRDPRVSELTASVSPDHDRPLAHGFEDALVKDLQEDSRVEIQIQDGSNVFCPSSYKEKRNWNVFVAVSCGSRKVSTREVDCTRNPAWHQTLQLDILPGNAETSLKFSLMLKEKDFLSEIGMFQLRVDEESGRRAFPDIDDKSEEIYFTLTEFFRITSLEGQFEFKMKDDSRSQKGFKTCISVKIRHFEEKRPSSYNPSEHLLEVMQEQMPDRGLTDIDLVTEEILQNFPSSSLMSRKFLQFLCMHGRLQRWSESDVVGVQNEPADKNCGHLILSGVFTLHHQNKKPDLALYDTLKSRSFGPNVSFGNQIGIRGPGEWLGEVDLLASHKKHSTMICRTQTGLTLTIDRRSLEMIIEQWHGSAAGYSFSLHGSILRGPTEGRQTSTLMVFFKNFACHLFKQSDDEFLELIAECASLHTVEAGEQVLHASDKVSIICSGMIACIERSEQVCLKCDVPVEGRCLNLLGPSSMFGMVGSRHIYRTLVATHLMQIDREALLRIAGVCCSERLERLCRSKKQTNPALMLLIFNLLAQALGDVPAESLWLLSQRAVLRSLSGPEVQVDKYSLLLEGQVILQEDFFQQALPLGRFFPDQVHVSCNTPAVLAVWDESDWVHFDSGDSEPSEMSFKDQQSTLDCLAQVPLFRGLSEKMMLSILPFVTERHFADKDVITCGGEDAHAIHLVDEGSVMLFERNSRVQHDFMSSLRGYDFFLKSFGKEIAEVKQGDCFGQIEFFLFSSMPYTSICKGSVRLFVIDQKCLRKIPSLSSLVSINVKGKQPPASSTYKHSEKEVSWIRHFFWLESNELCPSTLEASLFLARRASETIAEAGEELEFGRESSSTILVVRKGLLRSVRDREEEVSKRQRSWVPDMLEEGDVLDPKVLGEEAYLKEFKMVAVKRSALVWFPSKAREMARRIEAEDHISAIREHETFKNCFKHLSYFLFDKLARTCTRRSHECQDQVYNHSLPSDSVVFLLDGEFKVTKKNFHDAPLASVSPGTFFGHAVEPEEELTDGFVVFATGKSHVLEMPMRELSLSLPEDSITDIKARISSSALHYMQDDDADDADDAVDDPRHRHMQVHSDYTSAAMQIFVERIEKGKVTPCYEDETSWAYGPKPEDVLPSLLRLKTRARLLESRQRVSSVRRVRKATEEEENPHRVMGLSKLKNLQKKIDEIKEDPRLHRTLKMKIREHKLQVNGHPEFSEKIMLNRQLVKDPWLDVRRREEKMEKTERLKEAMTATKQENSEKDLKRIERTNIAINRKEINDEKRLHSVRAAIAHAKLTRLSAMWLLNVALVSRASTWKRLVDLVRRVRSDLMLWSAAAISIQRRYRKHLGKRLTVKYDIAATSIAKFYSKFKLERRLKRKKESIPVIHSFLLDVQRTMKTARFVFRQYRRKVVKIQRAFRQYRNFAALHDAKLFDLWDKHVDEALKKFAPKASHASSSTGGTSKTLYISPDIKLKKLRAFATSLRRQLLVDKDRWRDAFNLWLTREEYRFMIETQKSMLRNEHLTVRRDKIHQSVLDMQDKPPKCPLYLVPPPPSKKIIELIRSAFLESNQT</sequence>
<dbReference type="SUPFAM" id="SSF49562">
    <property type="entry name" value="C2 domain (Calcium/lipid-binding domain, CaLB)"/>
    <property type="match status" value="1"/>
</dbReference>
<feature type="domain" description="C2" evidence="2">
    <location>
        <begin position="74"/>
        <end position="198"/>
    </location>
</feature>
<proteinExistence type="predicted"/>
<dbReference type="InterPro" id="IPR035892">
    <property type="entry name" value="C2_domain_sf"/>
</dbReference>
<feature type="region of interest" description="Disordered" evidence="1">
    <location>
        <begin position="1"/>
        <end position="49"/>
    </location>
</feature>
<dbReference type="EMBL" id="HBKN01004017">
    <property type="protein sequence ID" value="CAE2194054.1"/>
    <property type="molecule type" value="Transcribed_RNA"/>
</dbReference>
<dbReference type="PANTHER" id="PTHR11635">
    <property type="entry name" value="CAMP-DEPENDENT PROTEIN KINASE REGULATORY CHAIN"/>
    <property type="match status" value="1"/>
</dbReference>
<evidence type="ECO:0000259" key="3">
    <source>
        <dbReference type="PROSITE" id="PS50042"/>
    </source>
</evidence>
<reference evidence="4" key="1">
    <citation type="submission" date="2021-01" db="EMBL/GenBank/DDBJ databases">
        <authorList>
            <person name="Corre E."/>
            <person name="Pelletier E."/>
            <person name="Niang G."/>
            <person name="Scheremetjew M."/>
            <person name="Finn R."/>
            <person name="Kale V."/>
            <person name="Holt S."/>
            <person name="Cochrane G."/>
            <person name="Meng A."/>
            <person name="Brown T."/>
            <person name="Cohen L."/>
        </authorList>
    </citation>
    <scope>NUCLEOTIDE SEQUENCE</scope>
    <source>
        <strain evidence="4">CCMP 2712</strain>
    </source>
</reference>
<evidence type="ECO:0008006" key="5">
    <source>
        <dbReference type="Google" id="ProtNLM"/>
    </source>
</evidence>
<dbReference type="GO" id="GO:0005952">
    <property type="term" value="C:cAMP-dependent protein kinase complex"/>
    <property type="evidence" value="ECO:0007669"/>
    <property type="project" value="InterPro"/>
</dbReference>
<feature type="domain" description="Cyclic nucleotide-binding" evidence="3">
    <location>
        <begin position="988"/>
        <end position="1055"/>
    </location>
</feature>
<dbReference type="InterPro" id="IPR018490">
    <property type="entry name" value="cNMP-bd_dom_sf"/>
</dbReference>
<dbReference type="PANTHER" id="PTHR11635:SF152">
    <property type="entry name" value="CAMP-DEPENDENT PROTEIN KINASE TYPE I REGULATORY SUBUNIT-RELATED"/>
    <property type="match status" value="1"/>
</dbReference>
<dbReference type="InterPro" id="IPR014710">
    <property type="entry name" value="RmlC-like_jellyroll"/>
</dbReference>
<dbReference type="SUPFAM" id="SSF51206">
    <property type="entry name" value="cAMP-binding domain-like"/>
    <property type="match status" value="4"/>
</dbReference>
<organism evidence="4">
    <name type="scientific">Guillardia theta</name>
    <name type="common">Cryptophyte</name>
    <name type="synonym">Cryptomonas phi</name>
    <dbReference type="NCBI Taxonomy" id="55529"/>
    <lineage>
        <taxon>Eukaryota</taxon>
        <taxon>Cryptophyceae</taxon>
        <taxon>Pyrenomonadales</taxon>
        <taxon>Geminigeraceae</taxon>
        <taxon>Guillardia</taxon>
    </lineage>
</organism>
<dbReference type="Pfam" id="PF00168">
    <property type="entry name" value="C2"/>
    <property type="match status" value="1"/>
</dbReference>